<feature type="chain" id="PRO_5038339510" evidence="5">
    <location>
        <begin position="21"/>
        <end position="361"/>
    </location>
</feature>
<dbReference type="Gene3D" id="3.40.190.10">
    <property type="entry name" value="Periplasmic binding protein-like II"/>
    <property type="match status" value="2"/>
</dbReference>
<evidence type="ECO:0000256" key="2">
    <source>
        <dbReference type="ARBA" id="ARBA00022448"/>
    </source>
</evidence>
<name>A0A6L5YSD6_9FIRM</name>
<reference evidence="6 7" key="1">
    <citation type="submission" date="2019-08" db="EMBL/GenBank/DDBJ databases">
        <title>In-depth cultivation of the pig gut microbiome towards novel bacterial diversity and tailored functional studies.</title>
        <authorList>
            <person name="Wylensek D."/>
            <person name="Hitch T.C.A."/>
            <person name="Clavel T."/>
        </authorList>
    </citation>
    <scope>NUCLEOTIDE SEQUENCE [LARGE SCALE GENOMIC DNA]</scope>
    <source>
        <strain evidence="6 7">MUC/MUC-530-WT-4D</strain>
    </source>
</reference>
<dbReference type="EMBL" id="VUNI01000015">
    <property type="protein sequence ID" value="MST75238.1"/>
    <property type="molecule type" value="Genomic_DNA"/>
</dbReference>
<dbReference type="GO" id="GO:0015846">
    <property type="term" value="P:polyamine transport"/>
    <property type="evidence" value="ECO:0007669"/>
    <property type="project" value="InterPro"/>
</dbReference>
<keyword evidence="3 5" id="KW-0732">Signal</keyword>
<dbReference type="CDD" id="cd13590">
    <property type="entry name" value="PBP2_PotD_PotF_like"/>
    <property type="match status" value="1"/>
</dbReference>
<feature type="signal peptide" evidence="5">
    <location>
        <begin position="1"/>
        <end position="20"/>
    </location>
</feature>
<comment type="subcellular location">
    <subcellularLocation>
        <location evidence="1">Periplasm</location>
    </subcellularLocation>
</comment>
<dbReference type="AlphaFoldDB" id="A0A6L5YSD6"/>
<evidence type="ECO:0000313" key="6">
    <source>
        <dbReference type="EMBL" id="MST75238.1"/>
    </source>
</evidence>
<dbReference type="GO" id="GO:0042597">
    <property type="term" value="C:periplasmic space"/>
    <property type="evidence" value="ECO:0007669"/>
    <property type="project" value="UniProtKB-SubCell"/>
</dbReference>
<dbReference type="GO" id="GO:0019808">
    <property type="term" value="F:polyamine binding"/>
    <property type="evidence" value="ECO:0007669"/>
    <property type="project" value="InterPro"/>
</dbReference>
<dbReference type="PRINTS" id="PR00909">
    <property type="entry name" value="SPERMDNBNDNG"/>
</dbReference>
<dbReference type="PROSITE" id="PS51257">
    <property type="entry name" value="PROKAR_LIPOPROTEIN"/>
    <property type="match status" value="1"/>
</dbReference>
<dbReference type="InterPro" id="IPR001188">
    <property type="entry name" value="Sperm_putr-bd"/>
</dbReference>
<sequence>MRKKLVSVICILTLAVLSLCGCGSKQESTGGTQTGQSKEINVMIWDSTYPDEVFDQFEEETGIHVNVSYITNTDELITKMVSGENEFDYVDVESAYVKTFVENGLLAKIDYDKIPNSKNIDDKFWGAVGDEKNEYTMPVSDNIYSLIVYNKETCPIEIKSFADLADPALEGQVCMINSTISLYGTALESLGYSADSTSEDEIAEANELLGKIKKNVKAFIGTSAMSQLETGDCSVAFCYDYPYLMMDKNNWDKYGVAAIDSGYERSNGFVGIPASSEKKDEAEEFMNFILQPEIQAEFAQEAGQASLLKRDLMTSVMPDGYYDNPYFNMDPGIEENSWHIAIDDDQIAIMDKYYTMLMGSE</sequence>
<dbReference type="Pfam" id="PF13416">
    <property type="entry name" value="SBP_bac_8"/>
    <property type="match status" value="1"/>
</dbReference>
<protein>
    <submittedName>
        <fullName evidence="6">Extracellular solute-binding protein</fullName>
    </submittedName>
</protein>
<organism evidence="6 7">
    <name type="scientific">Roseburia porci</name>
    <dbReference type="NCBI Taxonomy" id="2605790"/>
    <lineage>
        <taxon>Bacteria</taxon>
        <taxon>Bacillati</taxon>
        <taxon>Bacillota</taxon>
        <taxon>Clostridia</taxon>
        <taxon>Lachnospirales</taxon>
        <taxon>Lachnospiraceae</taxon>
        <taxon>Roseburia</taxon>
    </lineage>
</organism>
<accession>A0A6L5YSD6</accession>
<evidence type="ECO:0000256" key="5">
    <source>
        <dbReference type="SAM" id="SignalP"/>
    </source>
</evidence>
<keyword evidence="7" id="KW-1185">Reference proteome</keyword>
<evidence type="ECO:0000256" key="1">
    <source>
        <dbReference type="ARBA" id="ARBA00004418"/>
    </source>
</evidence>
<keyword evidence="4" id="KW-0574">Periplasm</keyword>
<evidence type="ECO:0000256" key="4">
    <source>
        <dbReference type="ARBA" id="ARBA00022764"/>
    </source>
</evidence>
<evidence type="ECO:0000313" key="7">
    <source>
        <dbReference type="Proteomes" id="UP000474024"/>
    </source>
</evidence>
<dbReference type="Proteomes" id="UP000474024">
    <property type="component" value="Unassembled WGS sequence"/>
</dbReference>
<proteinExistence type="predicted"/>
<evidence type="ECO:0000256" key="3">
    <source>
        <dbReference type="ARBA" id="ARBA00022729"/>
    </source>
</evidence>
<dbReference type="PANTHER" id="PTHR30222:SF17">
    <property type="entry name" value="SPERMIDINE_PUTRESCINE-BINDING PERIPLASMIC PROTEIN"/>
    <property type="match status" value="1"/>
</dbReference>
<dbReference type="InterPro" id="IPR006059">
    <property type="entry name" value="SBP"/>
</dbReference>
<comment type="caution">
    <text evidence="6">The sequence shown here is derived from an EMBL/GenBank/DDBJ whole genome shotgun (WGS) entry which is preliminary data.</text>
</comment>
<dbReference type="SUPFAM" id="SSF53850">
    <property type="entry name" value="Periplasmic binding protein-like II"/>
    <property type="match status" value="1"/>
</dbReference>
<keyword evidence="2" id="KW-0813">Transport</keyword>
<dbReference type="PANTHER" id="PTHR30222">
    <property type="entry name" value="SPERMIDINE/PUTRESCINE-BINDING PERIPLASMIC PROTEIN"/>
    <property type="match status" value="1"/>
</dbReference>
<gene>
    <name evidence="6" type="ORF">FYJ75_09410</name>
</gene>
<dbReference type="RefSeq" id="WP_154430201.1">
    <property type="nucleotide sequence ID" value="NZ_VUNI01000015.1"/>
</dbReference>